<dbReference type="GO" id="GO:0046872">
    <property type="term" value="F:metal ion binding"/>
    <property type="evidence" value="ECO:0007669"/>
    <property type="project" value="UniProtKB-KW"/>
</dbReference>
<evidence type="ECO:0000259" key="2">
    <source>
        <dbReference type="PROSITE" id="PS51819"/>
    </source>
</evidence>
<evidence type="ECO:0000313" key="4">
    <source>
        <dbReference type="Proteomes" id="UP000520767"/>
    </source>
</evidence>
<dbReference type="InterPro" id="IPR037523">
    <property type="entry name" value="VOC_core"/>
</dbReference>
<accession>A0A7W7Q735</accession>
<keyword evidence="3" id="KW-0223">Dioxygenase</keyword>
<dbReference type="InterPro" id="IPR051785">
    <property type="entry name" value="MMCE/EMCE_epimerase"/>
</dbReference>
<reference evidence="3 4" key="1">
    <citation type="submission" date="2020-08" db="EMBL/GenBank/DDBJ databases">
        <title>Genomic Encyclopedia of Type Strains, Phase III (KMG-III): the genomes of soil and plant-associated and newly described type strains.</title>
        <authorList>
            <person name="Whitman W."/>
        </authorList>
    </citation>
    <scope>NUCLEOTIDE SEQUENCE [LARGE SCALE GENOMIC DNA]</scope>
    <source>
        <strain evidence="3 4">CECT 8960</strain>
    </source>
</reference>
<keyword evidence="3" id="KW-0456">Lyase</keyword>
<dbReference type="PANTHER" id="PTHR43048">
    <property type="entry name" value="METHYLMALONYL-COA EPIMERASE"/>
    <property type="match status" value="1"/>
</dbReference>
<dbReference type="AlphaFoldDB" id="A0A7W7Q735"/>
<sequence length="157" mass="17035">MEETGQRDRAAGRVAVKLEHVAIVVDDLAAAVAFFAELGLDLEGEATLESDTVDRLSGLDGVRSDIAMMRTPDSHGRLELIKYQTPPGRGGNPAAPPNTPGIRHIVFAVEGIEDVLDRLRSRGGELVGELVRYENSYRLCYVRGPEGIIIELAERIG</sequence>
<dbReference type="SUPFAM" id="SSF54593">
    <property type="entry name" value="Glyoxalase/Bleomycin resistance protein/Dihydroxybiphenyl dioxygenase"/>
    <property type="match status" value="1"/>
</dbReference>
<feature type="domain" description="VOC" evidence="2">
    <location>
        <begin position="17"/>
        <end position="155"/>
    </location>
</feature>
<proteinExistence type="predicted"/>
<dbReference type="Proteomes" id="UP000520767">
    <property type="component" value="Unassembled WGS sequence"/>
</dbReference>
<evidence type="ECO:0000256" key="1">
    <source>
        <dbReference type="ARBA" id="ARBA00022723"/>
    </source>
</evidence>
<dbReference type="CDD" id="cd08353">
    <property type="entry name" value="VOC_like"/>
    <property type="match status" value="1"/>
</dbReference>
<keyword evidence="3" id="KW-0560">Oxidoreductase</keyword>
<dbReference type="Gene3D" id="3.10.180.10">
    <property type="entry name" value="2,3-Dihydroxybiphenyl 1,2-Dioxygenase, domain 1"/>
    <property type="match status" value="1"/>
</dbReference>
<evidence type="ECO:0000313" key="3">
    <source>
        <dbReference type="EMBL" id="MBB4908255.1"/>
    </source>
</evidence>
<gene>
    <name evidence="3" type="ORF">FHR82_004497</name>
</gene>
<dbReference type="GO" id="GO:0051213">
    <property type="term" value="F:dioxygenase activity"/>
    <property type="evidence" value="ECO:0007669"/>
    <property type="project" value="UniProtKB-KW"/>
</dbReference>
<comment type="caution">
    <text evidence="3">The sequence shown here is derived from an EMBL/GenBank/DDBJ whole genome shotgun (WGS) entry which is preliminary data.</text>
</comment>
<dbReference type="Pfam" id="PF00903">
    <property type="entry name" value="Glyoxalase"/>
    <property type="match status" value="1"/>
</dbReference>
<dbReference type="GO" id="GO:0046491">
    <property type="term" value="P:L-methylmalonyl-CoA metabolic process"/>
    <property type="evidence" value="ECO:0007669"/>
    <property type="project" value="TreeGrafter"/>
</dbReference>
<keyword evidence="1" id="KW-0479">Metal-binding</keyword>
<dbReference type="InterPro" id="IPR004360">
    <property type="entry name" value="Glyas_Fos-R_dOase_dom"/>
</dbReference>
<protein>
    <submittedName>
        <fullName evidence="3">Catechol 2,3-dioxygenase-like lactoylglutathione lyase family enzyme</fullName>
    </submittedName>
</protein>
<dbReference type="InterPro" id="IPR029068">
    <property type="entry name" value="Glyas_Bleomycin-R_OHBP_Dase"/>
</dbReference>
<organism evidence="3 4">
    <name type="scientific">Actinophytocola algeriensis</name>
    <dbReference type="NCBI Taxonomy" id="1768010"/>
    <lineage>
        <taxon>Bacteria</taxon>
        <taxon>Bacillati</taxon>
        <taxon>Actinomycetota</taxon>
        <taxon>Actinomycetes</taxon>
        <taxon>Pseudonocardiales</taxon>
        <taxon>Pseudonocardiaceae</taxon>
    </lineage>
</organism>
<keyword evidence="4" id="KW-1185">Reference proteome</keyword>
<dbReference type="EMBL" id="JACHJQ010000004">
    <property type="protein sequence ID" value="MBB4908255.1"/>
    <property type="molecule type" value="Genomic_DNA"/>
</dbReference>
<dbReference type="PROSITE" id="PS51819">
    <property type="entry name" value="VOC"/>
    <property type="match status" value="1"/>
</dbReference>
<dbReference type="RefSeq" id="WP_184812346.1">
    <property type="nucleotide sequence ID" value="NZ_JACHJQ010000004.1"/>
</dbReference>
<dbReference type="PANTHER" id="PTHR43048:SF5">
    <property type="entry name" value="BLR5325 PROTEIN"/>
    <property type="match status" value="1"/>
</dbReference>
<dbReference type="GO" id="GO:0004493">
    <property type="term" value="F:methylmalonyl-CoA epimerase activity"/>
    <property type="evidence" value="ECO:0007669"/>
    <property type="project" value="TreeGrafter"/>
</dbReference>
<name>A0A7W7Q735_9PSEU</name>
<dbReference type="GO" id="GO:0016829">
    <property type="term" value="F:lyase activity"/>
    <property type="evidence" value="ECO:0007669"/>
    <property type="project" value="UniProtKB-KW"/>
</dbReference>